<dbReference type="NCBIfam" id="TIGR04183">
    <property type="entry name" value="Por_Secre_tail"/>
    <property type="match status" value="1"/>
</dbReference>
<dbReference type="PANTHER" id="PTHR35580:SF1">
    <property type="entry name" value="PHYTASE-LIKE DOMAIN-CONTAINING PROTEIN"/>
    <property type="match status" value="1"/>
</dbReference>
<comment type="caution">
    <text evidence="2">The sequence shown here is derived from an EMBL/GenBank/DDBJ whole genome shotgun (WGS) entry which is preliminary data.</text>
</comment>
<name>A0A255ZTY9_9FLAO</name>
<gene>
    <name evidence="2" type="ORF">CHX27_07475</name>
</gene>
<keyword evidence="3" id="KW-1185">Reference proteome</keyword>
<evidence type="ECO:0000256" key="1">
    <source>
        <dbReference type="ARBA" id="ARBA00022729"/>
    </source>
</evidence>
<organism evidence="2 3">
    <name type="scientific">Flavobacterium aurantiibacter</name>
    <dbReference type="NCBI Taxonomy" id="2023067"/>
    <lineage>
        <taxon>Bacteria</taxon>
        <taxon>Pseudomonadati</taxon>
        <taxon>Bacteroidota</taxon>
        <taxon>Flavobacteriia</taxon>
        <taxon>Flavobacteriales</taxon>
        <taxon>Flavobacteriaceae</taxon>
        <taxon>Flavobacterium</taxon>
    </lineage>
</organism>
<dbReference type="PANTHER" id="PTHR35580">
    <property type="entry name" value="CELL SURFACE GLYCOPROTEIN (S-LAYER PROTEIN)-LIKE PROTEIN"/>
    <property type="match status" value="1"/>
</dbReference>
<proteinExistence type="predicted"/>
<dbReference type="OrthoDB" id="5381604at2"/>
<evidence type="ECO:0000313" key="2">
    <source>
        <dbReference type="EMBL" id="OYQ44384.1"/>
    </source>
</evidence>
<evidence type="ECO:0000313" key="3">
    <source>
        <dbReference type="Proteomes" id="UP000216035"/>
    </source>
</evidence>
<accession>A0A255ZTY9</accession>
<keyword evidence="1" id="KW-0732">Signal</keyword>
<dbReference type="SUPFAM" id="SSF63829">
    <property type="entry name" value="Calcium-dependent phosphotriesterase"/>
    <property type="match status" value="1"/>
</dbReference>
<protein>
    <submittedName>
        <fullName evidence="2">Uncharacterized protein</fullName>
    </submittedName>
</protein>
<dbReference type="AlphaFoldDB" id="A0A255ZTY9"/>
<sequence>MERSKNSKTVVLVSVLVLLCGFSMQGQSWQWTKHGGGTNNLNGDPPFNRMEEVYSIVTDAQKNYYVLSTLGRTNSKVDGVSITTYNDTTTPYDVVLASFTCSGVLRWTKVFGGGSRERIGELEIDGSGNVYVAGSFSNCNPANQLPARIGTDYIFDQSSTSCSPHFIAKFSSDGDLLWIRRPQANSNFQTSLGLSGIQGGLEVDSQGNLYWLMICASGSSFADGAFVNTYGEKAYNVFKYDTNGNFLSGTNLEGIVHNVQGGDFYRNPYNGYYYFTGNDFNNSTPITYGGEVMSHTSFIACFNDQGEFQWMRQDTGTPPGNLINFYGLEFDSENNIYTGGRFFGLGTTTFLGVSNSGLPGGFVMKLNPTADQVIWHSLSNRNTEGYGTLTSTPTELVWGGYSFQNITWSGLSQTIGAAGNGTRATVVTFNKATGAATSIIHMPATVGSTGLVTKIAFDASGDMLVGGKFTGTLTPTASESVPSYGGDSDFFLAKWSTEVCSPLATESIDGSDIFEVGTNPITELLSLRVLQNLTYELCNVNGVVVQQGSLDIGTHQLNCSSLAAGVYMLRATDNTGATAVRKVVKQ</sequence>
<dbReference type="InterPro" id="IPR052918">
    <property type="entry name" value="Motility_Chemotaxis_Reg"/>
</dbReference>
<dbReference type="RefSeq" id="WP_094486141.1">
    <property type="nucleotide sequence ID" value="NZ_NOXX01000191.1"/>
</dbReference>
<dbReference type="EMBL" id="NOXX01000191">
    <property type="protein sequence ID" value="OYQ44384.1"/>
    <property type="molecule type" value="Genomic_DNA"/>
</dbReference>
<reference evidence="2 3" key="1">
    <citation type="submission" date="2017-07" db="EMBL/GenBank/DDBJ databases">
        <title>Flavobacterium cyanobacteriorum sp. nov., isolated from cyanobacterial aggregates in a eutrophic lake.</title>
        <authorList>
            <person name="Cai H."/>
        </authorList>
    </citation>
    <scope>NUCLEOTIDE SEQUENCE [LARGE SCALE GENOMIC DNA]</scope>
    <source>
        <strain evidence="2 3">TH167</strain>
    </source>
</reference>
<dbReference type="Proteomes" id="UP000216035">
    <property type="component" value="Unassembled WGS sequence"/>
</dbReference>
<dbReference type="InterPro" id="IPR026444">
    <property type="entry name" value="Secre_tail"/>
</dbReference>